<reference evidence="2 3" key="1">
    <citation type="submission" date="2019-11" db="EMBL/GenBank/DDBJ databases">
        <authorList>
            <person name="Holert J."/>
        </authorList>
    </citation>
    <scope>NUCLEOTIDE SEQUENCE [LARGE SCALE GENOMIC DNA]</scope>
    <source>
        <strain evidence="2">BC5_2</strain>
    </source>
</reference>
<dbReference type="AlphaFoldDB" id="A0A5S9QTG7"/>
<gene>
    <name evidence="2" type="ORF">DPBNPPHM_02637</name>
</gene>
<proteinExistence type="predicted"/>
<accession>A0A5S9QTG7</accession>
<evidence type="ECO:0000313" key="2">
    <source>
        <dbReference type="EMBL" id="CAA0120884.1"/>
    </source>
</evidence>
<dbReference type="OrthoDB" id="127805at2"/>
<evidence type="ECO:0000259" key="1">
    <source>
        <dbReference type="Pfam" id="PF08874"/>
    </source>
</evidence>
<name>A0A5S9QTG7_9GAMM</name>
<feature type="domain" description="DUF1835" evidence="1">
    <location>
        <begin position="4"/>
        <end position="110"/>
    </location>
</feature>
<protein>
    <recommendedName>
        <fullName evidence="1">DUF1835 domain-containing protein</fullName>
    </recommendedName>
</protein>
<dbReference type="EMBL" id="CACSII010000021">
    <property type="protein sequence ID" value="CAA0120884.1"/>
    <property type="molecule type" value="Genomic_DNA"/>
</dbReference>
<sequence length="296" mass="33123">MTCLHITNGDVAADLIRQAQIDGQIMPWRDVLHEGPVPAGLDIRALRSLRMQFIAAAGWASSDLLAEHLKAFNAILDAIETQQFSEIVLWFEHDLYDQLQLIEVLDMLATLFDGQLTLVQTDTFLTSFAATDYPALFDARETVSEAQQALAQQVWQAFRAPTMEPIIECLNCDLSALPHLYASLLRWCEEFPNPETGLSRTQTVILAQLAEQSSEASRLFGRYQQQEEAKFMGDTVFFWIVQRLVDAGVVAAASTAAITGETTLSITALGEKILNRRCHLQQITPLDTWRGGTYFR</sequence>
<dbReference type="InterPro" id="IPR014973">
    <property type="entry name" value="DUF1835"/>
</dbReference>
<dbReference type="Pfam" id="PF08874">
    <property type="entry name" value="DUF1835"/>
    <property type="match status" value="1"/>
</dbReference>
<dbReference type="Proteomes" id="UP000434580">
    <property type="component" value="Unassembled WGS sequence"/>
</dbReference>
<organism evidence="2 3">
    <name type="scientific">BD1-7 clade bacterium</name>
    <dbReference type="NCBI Taxonomy" id="2029982"/>
    <lineage>
        <taxon>Bacteria</taxon>
        <taxon>Pseudomonadati</taxon>
        <taxon>Pseudomonadota</taxon>
        <taxon>Gammaproteobacteria</taxon>
        <taxon>Cellvibrionales</taxon>
        <taxon>Spongiibacteraceae</taxon>
        <taxon>BD1-7 clade</taxon>
    </lineage>
</organism>
<evidence type="ECO:0000313" key="3">
    <source>
        <dbReference type="Proteomes" id="UP000434580"/>
    </source>
</evidence>